<evidence type="ECO:0000313" key="2">
    <source>
        <dbReference type="EMBL" id="CAA9493859.1"/>
    </source>
</evidence>
<feature type="region of interest" description="Disordered" evidence="1">
    <location>
        <begin position="1"/>
        <end position="145"/>
    </location>
</feature>
<sequence length="145" mass="15627">GDGRARPLRPAPGRAGARHHQGRLRRAPLPAPPARGRPDPAHRRRAARPAHPRGDRQPLEGRGLLRHGDLPLAPDGPGLRRRGARARPLGAAGDAPVRPGRHADPLQEDLRDVRQAVPPLRHADPAARAVGRQPADILVPRMPDV</sequence>
<dbReference type="EC" id="3.2.2.23" evidence="2"/>
<accession>A0A6J4SEP3</accession>
<feature type="compositionally biased region" description="Basic residues" evidence="1">
    <location>
        <begin position="42"/>
        <end position="51"/>
    </location>
</feature>
<feature type="non-terminal residue" evidence="2">
    <location>
        <position position="1"/>
    </location>
</feature>
<feature type="compositionally biased region" description="Basic residues" evidence="1">
    <location>
        <begin position="16"/>
        <end position="26"/>
    </location>
</feature>
<organism evidence="2">
    <name type="scientific">uncultured Solirubrobacteraceae bacterium</name>
    <dbReference type="NCBI Taxonomy" id="1162706"/>
    <lineage>
        <taxon>Bacteria</taxon>
        <taxon>Bacillati</taxon>
        <taxon>Actinomycetota</taxon>
        <taxon>Thermoleophilia</taxon>
        <taxon>Solirubrobacterales</taxon>
        <taxon>Solirubrobacteraceae</taxon>
        <taxon>environmental samples</taxon>
    </lineage>
</organism>
<protein>
    <submittedName>
        <fullName evidence="2">Formamidopyrimidine-DNA glycosylase</fullName>
        <ecNumber evidence="2">3.2.2.23</ecNumber>
    </submittedName>
</protein>
<name>A0A6J4SEP3_9ACTN</name>
<reference evidence="2" key="1">
    <citation type="submission" date="2020-02" db="EMBL/GenBank/DDBJ databases">
        <authorList>
            <person name="Meier V. D."/>
        </authorList>
    </citation>
    <scope>NUCLEOTIDE SEQUENCE</scope>
    <source>
        <strain evidence="2">AVDCRST_MAG13</strain>
    </source>
</reference>
<proteinExistence type="predicted"/>
<keyword evidence="2" id="KW-0326">Glycosidase</keyword>
<keyword evidence="2" id="KW-0378">Hydrolase</keyword>
<feature type="non-terminal residue" evidence="2">
    <location>
        <position position="145"/>
    </location>
</feature>
<feature type="compositionally biased region" description="Basic and acidic residues" evidence="1">
    <location>
        <begin position="101"/>
        <end position="114"/>
    </location>
</feature>
<evidence type="ECO:0000256" key="1">
    <source>
        <dbReference type="SAM" id="MobiDB-lite"/>
    </source>
</evidence>
<feature type="compositionally biased region" description="Low complexity" evidence="1">
    <location>
        <begin position="86"/>
        <end position="96"/>
    </location>
</feature>
<dbReference type="EMBL" id="CADCVO010000297">
    <property type="protein sequence ID" value="CAA9493859.1"/>
    <property type="molecule type" value="Genomic_DNA"/>
</dbReference>
<dbReference type="AlphaFoldDB" id="A0A6J4SEP3"/>
<dbReference type="GO" id="GO:0008534">
    <property type="term" value="F:oxidized purine nucleobase lesion DNA N-glycosylase activity"/>
    <property type="evidence" value="ECO:0007669"/>
    <property type="project" value="UniProtKB-EC"/>
</dbReference>
<gene>
    <name evidence="2" type="ORF">AVDCRST_MAG13-1888</name>
</gene>